<sequence length="75" mass="8487">MSLRERFIEMMGEEMKTLHFFSETGAKQLHAEGYDVAVDITEQTIAESKRRIAMYEALIARIDKEGEQSSAESSG</sequence>
<comment type="caution">
    <text evidence="1">The sequence shown here is derived from an EMBL/GenBank/DDBJ whole genome shotgun (WGS) entry which is preliminary data.</text>
</comment>
<dbReference type="Proteomes" id="UP000248925">
    <property type="component" value="Unassembled WGS sequence"/>
</dbReference>
<gene>
    <name evidence="1" type="ORF">CPY51_31180</name>
</gene>
<proteinExistence type="predicted"/>
<keyword evidence="2" id="KW-1185">Reference proteome</keyword>
<name>A0A2W4E4X2_9HYPH</name>
<evidence type="ECO:0000313" key="1">
    <source>
        <dbReference type="EMBL" id="PZM07593.1"/>
    </source>
</evidence>
<protein>
    <submittedName>
        <fullName evidence="1">Uncharacterized protein</fullName>
    </submittedName>
</protein>
<accession>A0A2W4E4X2</accession>
<organism evidence="1 2">
    <name type="scientific">Rhizobium tubonense</name>
    <dbReference type="NCBI Taxonomy" id="484088"/>
    <lineage>
        <taxon>Bacteria</taxon>
        <taxon>Pseudomonadati</taxon>
        <taxon>Pseudomonadota</taxon>
        <taxon>Alphaproteobacteria</taxon>
        <taxon>Hyphomicrobiales</taxon>
        <taxon>Rhizobiaceae</taxon>
        <taxon>Rhizobium/Agrobacterium group</taxon>
        <taxon>Rhizobium</taxon>
    </lineage>
</organism>
<evidence type="ECO:0000313" key="2">
    <source>
        <dbReference type="Proteomes" id="UP000248925"/>
    </source>
</evidence>
<dbReference type="EMBL" id="PCDP01000082">
    <property type="protein sequence ID" value="PZM07593.1"/>
    <property type="molecule type" value="Genomic_DNA"/>
</dbReference>
<reference evidence="1 2" key="1">
    <citation type="journal article" date="2018" name="Sci. Rep.">
        <title>Rhizobium tumorigenes sp. nov., a novel plant tumorigenic bacterium isolated from cane gall tumors on thornless blackberry.</title>
        <authorList>
            <person name="Kuzmanovi N."/>
            <person name="Smalla K."/>
            <person name="Gronow S."/>
            <person name="PuBawska J."/>
        </authorList>
    </citation>
    <scope>NUCLEOTIDE SEQUENCE [LARGE SCALE GENOMIC DNA]</scope>
    <source>
        <strain evidence="1 2">CCBAU 85046</strain>
    </source>
</reference>
<dbReference type="RefSeq" id="WP_111164253.1">
    <property type="nucleotide sequence ID" value="NZ_PCDP01000082.1"/>
</dbReference>
<dbReference type="AlphaFoldDB" id="A0A2W4E4X2"/>